<dbReference type="GO" id="GO:0008236">
    <property type="term" value="F:serine-type peptidase activity"/>
    <property type="evidence" value="ECO:0007669"/>
    <property type="project" value="UniProtKB-KW"/>
</dbReference>
<keyword evidence="3" id="KW-0378">Hydrolase</keyword>
<comment type="similarity">
    <text evidence="1">Belongs to the peptidase S51 family.</text>
</comment>
<evidence type="ECO:0008006" key="7">
    <source>
        <dbReference type="Google" id="ProtNLM"/>
    </source>
</evidence>
<dbReference type="GO" id="GO:0006508">
    <property type="term" value="P:proteolysis"/>
    <property type="evidence" value="ECO:0007669"/>
    <property type="project" value="UniProtKB-KW"/>
</dbReference>
<dbReference type="InterPro" id="IPR024227">
    <property type="entry name" value="DUF3795"/>
</dbReference>
<dbReference type="PANTHER" id="PTHR20842:SF0">
    <property type="entry name" value="ALPHA-ASPARTYL DIPEPTIDASE"/>
    <property type="match status" value="1"/>
</dbReference>
<dbReference type="InterPro" id="IPR029062">
    <property type="entry name" value="Class_I_gatase-like"/>
</dbReference>
<accession>A0A1M7Y178</accession>
<organism evidence="5 6">
    <name type="scientific">Anaerocolumna xylanovorans DSM 12503</name>
    <dbReference type="NCBI Taxonomy" id="1121345"/>
    <lineage>
        <taxon>Bacteria</taxon>
        <taxon>Bacillati</taxon>
        <taxon>Bacillota</taxon>
        <taxon>Clostridia</taxon>
        <taxon>Lachnospirales</taxon>
        <taxon>Lachnospiraceae</taxon>
        <taxon>Anaerocolumna</taxon>
    </lineage>
</organism>
<proteinExistence type="inferred from homology"/>
<evidence type="ECO:0000313" key="5">
    <source>
        <dbReference type="EMBL" id="SHO45524.1"/>
    </source>
</evidence>
<protein>
    <recommendedName>
        <fullName evidence="7">Peptidase E</fullName>
    </recommendedName>
</protein>
<dbReference type="STRING" id="1121345.SAMN02745217_00984"/>
<gene>
    <name evidence="5" type="ORF">SAMN02745217_00984</name>
</gene>
<dbReference type="Pfam" id="PF03575">
    <property type="entry name" value="Peptidase_S51"/>
    <property type="match status" value="1"/>
</dbReference>
<evidence type="ECO:0000256" key="4">
    <source>
        <dbReference type="ARBA" id="ARBA00022825"/>
    </source>
</evidence>
<dbReference type="SUPFAM" id="SSF52317">
    <property type="entry name" value="Class I glutamine amidotransferase-like"/>
    <property type="match status" value="1"/>
</dbReference>
<dbReference type="RefSeq" id="WP_073587624.1">
    <property type="nucleotide sequence ID" value="NZ_FRFD01000003.1"/>
</dbReference>
<dbReference type="AlphaFoldDB" id="A0A1M7Y178"/>
<evidence type="ECO:0000313" key="6">
    <source>
        <dbReference type="Proteomes" id="UP000184612"/>
    </source>
</evidence>
<evidence type="ECO:0000256" key="2">
    <source>
        <dbReference type="ARBA" id="ARBA00022670"/>
    </source>
</evidence>
<dbReference type="PANTHER" id="PTHR20842">
    <property type="entry name" value="PROTEASE S51 ALPHA-ASPARTYL DIPEPTIDASE"/>
    <property type="match status" value="1"/>
</dbReference>
<evidence type="ECO:0000256" key="3">
    <source>
        <dbReference type="ARBA" id="ARBA00022801"/>
    </source>
</evidence>
<dbReference type="Proteomes" id="UP000184612">
    <property type="component" value="Unassembled WGS sequence"/>
</dbReference>
<name>A0A1M7Y178_9FIRM</name>
<dbReference type="OrthoDB" id="9803966at2"/>
<sequence length="289" mass="32126">MIDSRCGLHCTNCSWKETHGCMGCIESMGNPFHGECSIAVCCQNKGLMHCGECSNIPCSKLYQYSYLDKEHGDKPQGERVTVCRKWAGESGKMNWSKVLLTSAGFEDMDGNSKENITGCFLELLDKPAAHTKVLFVPTAAINKEAKKMAEYCYLELVHTGISAENIRLYNIGDELGEEELLDYDVVYFTGGDTGYLLNRLRETGFDSTVKKMVHHNKVYVGVSAGSLIAAPNIGDPFTEATRGLCLLNAYLSVHCTEETVERELPLPHIRLRDNQALLVTYNGYILIED</sequence>
<keyword evidence="4" id="KW-0720">Serine protease</keyword>
<keyword evidence="6" id="KW-1185">Reference proteome</keyword>
<dbReference type="EMBL" id="FRFD01000003">
    <property type="protein sequence ID" value="SHO45524.1"/>
    <property type="molecule type" value="Genomic_DNA"/>
</dbReference>
<dbReference type="Gene3D" id="3.40.50.880">
    <property type="match status" value="1"/>
</dbReference>
<reference evidence="5 6" key="1">
    <citation type="submission" date="2016-12" db="EMBL/GenBank/DDBJ databases">
        <authorList>
            <person name="Song W.-J."/>
            <person name="Kurnit D.M."/>
        </authorList>
    </citation>
    <scope>NUCLEOTIDE SEQUENCE [LARGE SCALE GENOMIC DNA]</scope>
    <source>
        <strain evidence="5 6">DSM 12503</strain>
    </source>
</reference>
<keyword evidence="2" id="KW-0645">Protease</keyword>
<dbReference type="InterPro" id="IPR005320">
    <property type="entry name" value="Peptidase_S51"/>
</dbReference>
<dbReference type="Pfam" id="PF12675">
    <property type="entry name" value="DUF3795"/>
    <property type="match status" value="1"/>
</dbReference>
<evidence type="ECO:0000256" key="1">
    <source>
        <dbReference type="ARBA" id="ARBA00006534"/>
    </source>
</evidence>